<keyword evidence="1" id="KW-0812">Transmembrane</keyword>
<reference evidence="2 3" key="1">
    <citation type="submission" date="2020-08" db="EMBL/GenBank/DDBJ databases">
        <title>Genome Sequencing of Nocardia wallacei strain FMUON74 and assembly.</title>
        <authorList>
            <person name="Toyokawa M."/>
            <person name="Uesaka K."/>
        </authorList>
    </citation>
    <scope>NUCLEOTIDE SEQUENCE [LARGE SCALE GENOMIC DNA]</scope>
    <source>
        <strain evidence="2 3">FMUON74</strain>
    </source>
</reference>
<keyword evidence="1" id="KW-0472">Membrane</keyword>
<keyword evidence="1" id="KW-1133">Transmembrane helix</keyword>
<organism evidence="2 3">
    <name type="scientific">Nocardia wallacei</name>
    <dbReference type="NCBI Taxonomy" id="480035"/>
    <lineage>
        <taxon>Bacteria</taxon>
        <taxon>Bacillati</taxon>
        <taxon>Actinomycetota</taxon>
        <taxon>Actinomycetes</taxon>
        <taxon>Mycobacteriales</taxon>
        <taxon>Nocardiaceae</taxon>
        <taxon>Nocardia</taxon>
    </lineage>
</organism>
<feature type="transmembrane region" description="Helical" evidence="1">
    <location>
        <begin position="37"/>
        <end position="63"/>
    </location>
</feature>
<dbReference type="AlphaFoldDB" id="A0A7G1KG92"/>
<gene>
    <name evidence="2" type="ORF">NWFMUON74_20940</name>
</gene>
<evidence type="ECO:0000256" key="1">
    <source>
        <dbReference type="SAM" id="Phobius"/>
    </source>
</evidence>
<proteinExistence type="predicted"/>
<dbReference type="RefSeq" id="WP_187687602.1">
    <property type="nucleotide sequence ID" value="NZ_AP023396.1"/>
</dbReference>
<accession>A0A7G1KG92</accession>
<sequence>MKDRAVLIAGLIGGVVGVVSASPFALYFGFGNPVFATVVVGVGILLAGAGMVGGLCAALAWAVEADRRSGGYRCRGVGRV</sequence>
<dbReference type="EMBL" id="AP023396">
    <property type="protein sequence ID" value="BCK54322.1"/>
    <property type="molecule type" value="Genomic_DNA"/>
</dbReference>
<protein>
    <submittedName>
        <fullName evidence="2">Uncharacterized protein</fullName>
    </submittedName>
</protein>
<dbReference type="Proteomes" id="UP000516173">
    <property type="component" value="Chromosome"/>
</dbReference>
<dbReference type="KEGG" id="nwl:NWFMUON74_20940"/>
<keyword evidence="3" id="KW-1185">Reference proteome</keyword>
<evidence type="ECO:0000313" key="2">
    <source>
        <dbReference type="EMBL" id="BCK54322.1"/>
    </source>
</evidence>
<name>A0A7G1KG92_9NOCA</name>
<evidence type="ECO:0000313" key="3">
    <source>
        <dbReference type="Proteomes" id="UP000516173"/>
    </source>
</evidence>
<dbReference type="GeneID" id="80346655"/>